<dbReference type="OrthoDB" id="2930450at2"/>
<feature type="transmembrane region" description="Helical" evidence="1">
    <location>
        <begin position="215"/>
        <end position="238"/>
    </location>
</feature>
<evidence type="ECO:0000313" key="3">
    <source>
        <dbReference type="Proteomes" id="UP000315753"/>
    </source>
</evidence>
<reference evidence="2 3" key="1">
    <citation type="submission" date="2019-06" db="EMBL/GenBank/DDBJ databases">
        <title>Genome sequence of Ureibacillus terrenus.</title>
        <authorList>
            <person name="Maclea K.S."/>
            <person name="Simoes M."/>
        </authorList>
    </citation>
    <scope>NUCLEOTIDE SEQUENCE [LARGE SCALE GENOMIC DNA]</scope>
    <source>
        <strain evidence="2 3">ATCC BAA-384</strain>
    </source>
</reference>
<protein>
    <submittedName>
        <fullName evidence="2">GerAB/ArcD/ProY family transporter</fullName>
    </submittedName>
</protein>
<dbReference type="GO" id="GO:0016020">
    <property type="term" value="C:membrane"/>
    <property type="evidence" value="ECO:0007669"/>
    <property type="project" value="InterPro"/>
</dbReference>
<name>A0A540V799_9BACL</name>
<dbReference type="Pfam" id="PF03845">
    <property type="entry name" value="Spore_permease"/>
    <property type="match status" value="1"/>
</dbReference>
<proteinExistence type="predicted"/>
<evidence type="ECO:0000256" key="1">
    <source>
        <dbReference type="SAM" id="Phobius"/>
    </source>
</evidence>
<dbReference type="Proteomes" id="UP000315753">
    <property type="component" value="Unassembled WGS sequence"/>
</dbReference>
<feature type="transmembrane region" description="Helical" evidence="1">
    <location>
        <begin position="7"/>
        <end position="28"/>
    </location>
</feature>
<dbReference type="RefSeq" id="WP_141601219.1">
    <property type="nucleotide sequence ID" value="NZ_JARMSB010000008.1"/>
</dbReference>
<keyword evidence="1" id="KW-0812">Transmembrane</keyword>
<dbReference type="GO" id="GO:0009847">
    <property type="term" value="P:spore germination"/>
    <property type="evidence" value="ECO:0007669"/>
    <property type="project" value="InterPro"/>
</dbReference>
<dbReference type="InterPro" id="IPR004761">
    <property type="entry name" value="Spore_GerAB"/>
</dbReference>
<comment type="caution">
    <text evidence="2">The sequence shown here is derived from an EMBL/GenBank/DDBJ whole genome shotgun (WGS) entry which is preliminary data.</text>
</comment>
<keyword evidence="1" id="KW-1133">Transmembrane helix</keyword>
<feature type="transmembrane region" description="Helical" evidence="1">
    <location>
        <begin position="182"/>
        <end position="203"/>
    </location>
</feature>
<gene>
    <name evidence="2" type="ORF">FKZ59_02830</name>
</gene>
<dbReference type="AlphaFoldDB" id="A0A540V799"/>
<dbReference type="EMBL" id="VIGD01000002">
    <property type="protein sequence ID" value="TQE92043.1"/>
    <property type="molecule type" value="Genomic_DNA"/>
</dbReference>
<feature type="transmembrane region" description="Helical" evidence="1">
    <location>
        <begin position="135"/>
        <end position="154"/>
    </location>
</feature>
<accession>A0A540V799</accession>
<keyword evidence="1" id="KW-0472">Membrane</keyword>
<keyword evidence="3" id="KW-1185">Reference proteome</keyword>
<feature type="transmembrane region" description="Helical" evidence="1">
    <location>
        <begin position="34"/>
        <end position="55"/>
    </location>
</feature>
<evidence type="ECO:0000313" key="2">
    <source>
        <dbReference type="EMBL" id="TQE92043.1"/>
    </source>
</evidence>
<feature type="transmembrane region" description="Helical" evidence="1">
    <location>
        <begin position="338"/>
        <end position="358"/>
    </location>
</feature>
<feature type="transmembrane region" description="Helical" evidence="1">
    <location>
        <begin position="308"/>
        <end position="326"/>
    </location>
</feature>
<feature type="transmembrane region" description="Helical" evidence="1">
    <location>
        <begin position="75"/>
        <end position="98"/>
    </location>
</feature>
<sequence length="372" mass="43477">MSRFYYYLILINMIANIISAVPTILLRYSEDGSVSALILGVFLGTVIVVFFTKFFNAFPGITFPEMLVQTTKKWFYYPLLFLMAIMWFLAGVSTLITYTFLLIRFFTPDIPLTLMGLTLVLSVIFGCFMKTDRVLYTIEIVFLINFPIIVFIIFKAYTSKDLNWDFIKEAMLHVVEMPNVNAVAACIFLSLGVVNLVIFNRFFTHKQHFGLKQIIVIAFIASATIFTTYFVPIGFHGIKEIDELVYPWIATSDSMRMRFFLIERLIYVFLLLYLGMAFLSILIHWHVSVELFKFIFKLEKWKYKDLNIGYGILILLFAASSLFIILTLSEYQLFRYSVYFFNLTAVIFFLMPFLFLWIRRRMKGADKTKGEN</sequence>
<organism evidence="2 3">
    <name type="scientific">Ureibacillus terrenus</name>
    <dbReference type="NCBI Taxonomy" id="118246"/>
    <lineage>
        <taxon>Bacteria</taxon>
        <taxon>Bacillati</taxon>
        <taxon>Bacillota</taxon>
        <taxon>Bacilli</taxon>
        <taxon>Bacillales</taxon>
        <taxon>Caryophanaceae</taxon>
        <taxon>Ureibacillus</taxon>
    </lineage>
</organism>
<feature type="transmembrane region" description="Helical" evidence="1">
    <location>
        <begin position="110"/>
        <end position="128"/>
    </location>
</feature>
<feature type="transmembrane region" description="Helical" evidence="1">
    <location>
        <begin position="265"/>
        <end position="287"/>
    </location>
</feature>